<protein>
    <recommendedName>
        <fullName evidence="3">SnoaL-like domain-containing protein</fullName>
    </recommendedName>
</protein>
<evidence type="ECO:0000259" key="3">
    <source>
        <dbReference type="Pfam" id="PF13577"/>
    </source>
</evidence>
<evidence type="ECO:0000256" key="1">
    <source>
        <dbReference type="SAM" id="Coils"/>
    </source>
</evidence>
<evidence type="ECO:0000256" key="2">
    <source>
        <dbReference type="SAM" id="MobiDB-lite"/>
    </source>
</evidence>
<feature type="compositionally biased region" description="Low complexity" evidence="2">
    <location>
        <begin position="50"/>
        <end position="61"/>
    </location>
</feature>
<dbReference type="EMBL" id="WLYK01000001">
    <property type="protein sequence ID" value="MTD12420.1"/>
    <property type="molecule type" value="Genomic_DNA"/>
</dbReference>
<dbReference type="InterPro" id="IPR037401">
    <property type="entry name" value="SnoaL-like"/>
</dbReference>
<dbReference type="Gene3D" id="3.10.450.50">
    <property type="match status" value="1"/>
</dbReference>
<evidence type="ECO:0000313" key="5">
    <source>
        <dbReference type="Proteomes" id="UP000460221"/>
    </source>
</evidence>
<feature type="region of interest" description="Disordered" evidence="2">
    <location>
        <begin position="49"/>
        <end position="70"/>
    </location>
</feature>
<evidence type="ECO:0000313" key="4">
    <source>
        <dbReference type="EMBL" id="MTD12420.1"/>
    </source>
</evidence>
<dbReference type="SUPFAM" id="SSF54427">
    <property type="entry name" value="NTF2-like"/>
    <property type="match status" value="1"/>
</dbReference>
<accession>A0A7K1FEC1</accession>
<proteinExistence type="predicted"/>
<dbReference type="Pfam" id="PF13577">
    <property type="entry name" value="SnoaL_4"/>
    <property type="match status" value="1"/>
</dbReference>
<comment type="caution">
    <text evidence="4">The sequence shown here is derived from an EMBL/GenBank/DDBJ whole genome shotgun (WGS) entry which is preliminary data.</text>
</comment>
<keyword evidence="5" id="KW-1185">Reference proteome</keyword>
<organism evidence="4 5">
    <name type="scientific">Nakamurella alba</name>
    <dbReference type="NCBI Taxonomy" id="2665158"/>
    <lineage>
        <taxon>Bacteria</taxon>
        <taxon>Bacillati</taxon>
        <taxon>Actinomycetota</taxon>
        <taxon>Actinomycetes</taxon>
        <taxon>Nakamurellales</taxon>
        <taxon>Nakamurellaceae</taxon>
        <taxon>Nakamurella</taxon>
    </lineage>
</organism>
<feature type="domain" description="SnoaL-like" evidence="3">
    <location>
        <begin position="106"/>
        <end position="230"/>
    </location>
</feature>
<dbReference type="InterPro" id="IPR032710">
    <property type="entry name" value="NTF2-like_dom_sf"/>
</dbReference>
<dbReference type="Proteomes" id="UP000460221">
    <property type="component" value="Unassembled WGS sequence"/>
</dbReference>
<sequence length="249" mass="28278">MDAIDRSCRPRWPRRWATSRRTTTAPITTCSPGSRWCSGTSTRTRWHWARTGTSSTSPSSRWRPRTSPPITRRACAETPAFRLPTTTRRHEMTASTQIRSLEDRVEELTSRTALAELVAGYCRGVDHGELDLFLSLWHDDAEYLIPGGRGDFIGIEGIRQSQVVIGKAWKSTKHWTTNHVITFDGPDLATGKSDCFAICEHHDGKISLVSATYDDRYERRGDGVWRIAKRLVTRWFVSEGTDIRLLPAF</sequence>
<feature type="coiled-coil region" evidence="1">
    <location>
        <begin position="91"/>
        <end position="118"/>
    </location>
</feature>
<reference evidence="4 5" key="1">
    <citation type="submission" date="2019-11" db="EMBL/GenBank/DDBJ databases">
        <authorList>
            <person name="Jiang L.-Q."/>
        </authorList>
    </citation>
    <scope>NUCLEOTIDE SEQUENCE [LARGE SCALE GENOMIC DNA]</scope>
    <source>
        <strain evidence="4 5">YIM 132087</strain>
    </source>
</reference>
<dbReference type="AlphaFoldDB" id="A0A7K1FEC1"/>
<name>A0A7K1FEC1_9ACTN</name>
<gene>
    <name evidence="4" type="ORF">GIS00_00490</name>
</gene>
<keyword evidence="1" id="KW-0175">Coiled coil</keyword>